<evidence type="ECO:0000313" key="1">
    <source>
        <dbReference type="EMBL" id="CDL38155.1"/>
    </source>
</evidence>
<protein>
    <submittedName>
        <fullName evidence="1">Uncharacterized protein</fullName>
    </submittedName>
</protein>
<sequence length="47" mass="5351">MLTVLEFTNDRIKQNNILSLFFDGTFFAPSLIPDLLRILATNDNPNP</sequence>
<proteinExistence type="predicted"/>
<accession>A0A7G2ILR3</accession>
<dbReference type="EMBL" id="CBWP010000039">
    <property type="protein sequence ID" value="CDL38155.1"/>
    <property type="molecule type" value="Genomic_DNA"/>
</dbReference>
<evidence type="ECO:0000313" key="2">
    <source>
        <dbReference type="Proteomes" id="UP000019194"/>
    </source>
</evidence>
<name>A0A7G2ILR3_CITFR</name>
<dbReference type="Proteomes" id="UP000019194">
    <property type="component" value="Unassembled WGS sequence"/>
</dbReference>
<reference evidence="1 2" key="1">
    <citation type="submission" date="2013-10" db="EMBL/GenBank/DDBJ databases">
        <title>Antibiotic resistance diversity of beta-lactamase producers in the General Hospital Vienna.</title>
        <authorList>
            <person name="Barisic I."/>
            <person name="Mitteregger D."/>
            <person name="Hirschl A.M."/>
            <person name="Noehammer C."/>
            <person name="Wiesinger-Mayr H."/>
        </authorList>
    </citation>
    <scope>NUCLEOTIDE SEQUENCE [LARGE SCALE GENOMIC DNA]</scope>
    <source>
        <strain evidence="1 2">ISC11</strain>
    </source>
</reference>
<comment type="caution">
    <text evidence="1">The sequence shown here is derived from an EMBL/GenBank/DDBJ whole genome shotgun (WGS) entry which is preliminary data.</text>
</comment>
<dbReference type="AlphaFoldDB" id="A0A7G2ILR3"/>
<organism evidence="1 2">
    <name type="scientific">Citrobacter freundii</name>
    <dbReference type="NCBI Taxonomy" id="546"/>
    <lineage>
        <taxon>Bacteria</taxon>
        <taxon>Pseudomonadati</taxon>
        <taxon>Pseudomonadota</taxon>
        <taxon>Gammaproteobacteria</taxon>
        <taxon>Enterobacterales</taxon>
        <taxon>Enterobacteriaceae</taxon>
        <taxon>Citrobacter</taxon>
        <taxon>Citrobacter freundii complex</taxon>
    </lineage>
</organism>